<evidence type="ECO:0000313" key="2">
    <source>
        <dbReference type="Proteomes" id="UP000031130"/>
    </source>
</evidence>
<accession>A0A0A8HVZ2</accession>
<dbReference type="Proteomes" id="UP000031130">
    <property type="component" value="Chromosome"/>
</dbReference>
<sequence>MKNKNLLDEDIQEVFKYYIKNDNYLKGALDGLKKHKRRTFINNILSYEYKNLVENNNLKFDEKDKVILPPNLTTILDYDKRTFNSTNLRNFINDLEFELEHIEMELYDDPADFEGGDYYNEDSECDEDYTVEDWVEDQVKDIKDFIDALKAFKMLFSAN</sequence>
<gene>
    <name evidence="1" type="ORF">UPTC3659_1022</name>
</gene>
<protein>
    <submittedName>
        <fullName evidence="1">Uncharacterized protein</fullName>
    </submittedName>
</protein>
<dbReference type="HOGENOM" id="CLU_143344_0_0_7"/>
<organism evidence="1 2">
    <name type="scientific">Campylobacter lari NCTC 11845</name>
    <dbReference type="NCBI Taxonomy" id="1388749"/>
    <lineage>
        <taxon>Bacteria</taxon>
        <taxon>Pseudomonadati</taxon>
        <taxon>Campylobacterota</taxon>
        <taxon>Epsilonproteobacteria</taxon>
        <taxon>Campylobacterales</taxon>
        <taxon>Campylobacteraceae</taxon>
        <taxon>Campylobacter</taxon>
    </lineage>
</organism>
<dbReference type="KEGG" id="cln:UPTC3659_1022"/>
<dbReference type="RefSeq" id="WP_039626233.1">
    <property type="nucleotide sequence ID" value="NZ_CP007775.1"/>
</dbReference>
<dbReference type="EMBL" id="CP007775">
    <property type="protein sequence ID" value="AJD01863.1"/>
    <property type="molecule type" value="Genomic_DNA"/>
</dbReference>
<reference evidence="1 2" key="1">
    <citation type="journal article" date="2014" name="Genome Biol. Evol.">
        <title>Comparative Genomics of the Campylobacter lari Group.</title>
        <authorList>
            <person name="Miller W.G."/>
            <person name="Yee E."/>
            <person name="Chapman M.H."/>
            <person name="Smith T.P."/>
            <person name="Bono J.L."/>
            <person name="Huynh S."/>
            <person name="Parker C.T."/>
            <person name="Vandamme P."/>
            <person name="Luong K."/>
            <person name="Korlach J."/>
        </authorList>
    </citation>
    <scope>NUCLEOTIDE SEQUENCE [LARGE SCALE GENOMIC DNA]</scope>
    <source>
        <strain evidence="2">RM3659</strain>
    </source>
</reference>
<dbReference type="AlphaFoldDB" id="A0A0A8HVZ2"/>
<dbReference type="OrthoDB" id="5355688at2"/>
<evidence type="ECO:0000313" key="1">
    <source>
        <dbReference type="EMBL" id="AJD01863.1"/>
    </source>
</evidence>
<name>A0A0A8HVZ2_CAMLA</name>
<proteinExistence type="predicted"/>